<keyword evidence="3" id="KW-1185">Reference proteome</keyword>
<reference evidence="3" key="1">
    <citation type="journal article" date="2015" name="Nat. Genet.">
        <title>The genome and transcriptome of the zoonotic hookworm Ancylostoma ceylanicum identify infection-specific gene families.</title>
        <authorList>
            <person name="Schwarz E.M."/>
            <person name="Hu Y."/>
            <person name="Antoshechkin I."/>
            <person name="Miller M.M."/>
            <person name="Sternberg P.W."/>
            <person name="Aroian R.V."/>
        </authorList>
    </citation>
    <scope>NUCLEOTIDE SEQUENCE</scope>
    <source>
        <strain evidence="3">HY135</strain>
    </source>
</reference>
<comment type="caution">
    <text evidence="2">The sequence shown here is derived from an EMBL/GenBank/DDBJ whole genome shotgun (WGS) entry which is preliminary data.</text>
</comment>
<dbReference type="Gene3D" id="3.60.10.10">
    <property type="entry name" value="Endonuclease/exonuclease/phosphatase"/>
    <property type="match status" value="1"/>
</dbReference>
<evidence type="ECO:0000259" key="1">
    <source>
        <dbReference type="PROSITE" id="PS50878"/>
    </source>
</evidence>
<dbReference type="Proteomes" id="UP000024635">
    <property type="component" value="Unassembled WGS sequence"/>
</dbReference>
<gene>
    <name evidence="2" type="primary">Acey_s0142.g2297</name>
    <name evidence="2" type="ORF">Y032_0142g2297</name>
</gene>
<dbReference type="InterPro" id="IPR043502">
    <property type="entry name" value="DNA/RNA_pol_sf"/>
</dbReference>
<dbReference type="STRING" id="53326.A0A016T2J5"/>
<accession>A0A016T2J5</accession>
<organism evidence="2 3">
    <name type="scientific">Ancylostoma ceylanicum</name>
    <dbReference type="NCBI Taxonomy" id="53326"/>
    <lineage>
        <taxon>Eukaryota</taxon>
        <taxon>Metazoa</taxon>
        <taxon>Ecdysozoa</taxon>
        <taxon>Nematoda</taxon>
        <taxon>Chromadorea</taxon>
        <taxon>Rhabditida</taxon>
        <taxon>Rhabditina</taxon>
        <taxon>Rhabditomorpha</taxon>
        <taxon>Strongyloidea</taxon>
        <taxon>Ancylostomatidae</taxon>
        <taxon>Ancylostomatinae</taxon>
        <taxon>Ancylostoma</taxon>
    </lineage>
</organism>
<dbReference type="GO" id="GO:0003824">
    <property type="term" value="F:catalytic activity"/>
    <property type="evidence" value="ECO:0007669"/>
    <property type="project" value="InterPro"/>
</dbReference>
<proteinExistence type="predicted"/>
<name>A0A016T2J5_9BILA</name>
<feature type="domain" description="Reverse transcriptase" evidence="1">
    <location>
        <begin position="593"/>
        <end position="852"/>
    </location>
</feature>
<dbReference type="Pfam" id="PF00078">
    <property type="entry name" value="RVT_1"/>
    <property type="match status" value="1"/>
</dbReference>
<dbReference type="PANTHER" id="PTHR47510">
    <property type="entry name" value="REVERSE TRANSCRIPTASE DOMAIN-CONTAINING PROTEIN"/>
    <property type="match status" value="1"/>
</dbReference>
<dbReference type="PRINTS" id="PR01345">
    <property type="entry name" value="CERVTRCPTASE"/>
</dbReference>
<dbReference type="PANTHER" id="PTHR47510:SF3">
    <property type="entry name" value="ENDO_EXONUCLEASE_PHOSPHATASE DOMAIN-CONTAINING PROTEIN"/>
    <property type="match status" value="1"/>
</dbReference>
<dbReference type="EMBL" id="JARK01001478">
    <property type="protein sequence ID" value="EYB97203.1"/>
    <property type="molecule type" value="Genomic_DNA"/>
</dbReference>
<dbReference type="InterPro" id="IPR036691">
    <property type="entry name" value="Endo/exonu/phosph_ase_sf"/>
</dbReference>
<dbReference type="InterPro" id="IPR000477">
    <property type="entry name" value="RT_dom"/>
</dbReference>
<sequence>MRVAMERNKDPAMDRILMALSEKLQVDVSEYVDSEKKSRSIVVAGLPEANPDLRPSERQPDLEMKVTQLLDVINVECRPTEVYRLGRPDKSRSRLVKIVFSSTAHWRSALSNAKLLRSSCLPNVFIRRSMSFEERKKDYELRQLAKERNAGKQYNEWVVYKDVVVITETWLTSKILDSEVIGCLPYTLLRVDRSKRRGGGVCCLIKTNYAARKIDHTVTLTADLLHIELFSFNLPHLNLVGIYRPPKNSSLEDDRLIQLGAEICSTHRNIILLGDFDLQIDWSTMLPLNSTSLKFLNFFHSTGLRQYVSEPTHGDNILDLILSPEDVVSELHLLPPLSTSDHSIVHFEIATELSESLDVPLPDFVHVDYKLLNEYLRNIDWLTVFDNYESASEVYRRFCSQLYSAFPISVKLRIKHPHRPEYPRHIRSLQAQKQRLFNSIPTPLSSRLYKKVCSDLEYHLKKFLANYERRLASKKAMGPLFQYLRKKMKPLSSVRTITDQSSIPICSDQSKADALGKYFASVFQDNPNNSPPTSFLSSIGHKCSELLIHPEETLRFLKNLKPSTTESFDGIPQIVYKKCALALYKPLTHIFNISLLLGEVPDLWRNAIITPIPKVSETKYVSDSRPISIIPAPAKVMEKIIREKLQSWFQRFHIIPENQHGFLAGSSTLTNLADCLFDWSVALNTGLSVDVIYVDLSKAFDKVNHHILLTRLDFLGVSDQLLIVRWLESYLTSRKLTVKVGTTFSEMYPCPSGVPQGEVLSPLLFLIYTADLSNMLKNSLDIHIKLYADDIKIYASFDSENRCEIQNKIQVSLTKISQWLASFDLEVNSDKCSVLHFGNVPQGDYSINGKMLKTDRLAKDLVVLIDSGFKFTDHVDKITNNALSVLFTILRSIQSTDPKILLRLYKVYVIPQLEYCSPVWNPHLKKQILKLERVQQTFTHLLYLRLYPRTRYEDMPSYNERLEYFHLDTLERRRLINDVVFCFKTLKQEINLKASKYWVFHPCNGRGGGLAFTTITLTGEDIHYFSILCFTALLGCLRSFPSNYYNRRIAGFSENFLSLLHMLSLSYHGRVF</sequence>
<evidence type="ECO:0000313" key="3">
    <source>
        <dbReference type="Proteomes" id="UP000024635"/>
    </source>
</evidence>
<dbReference type="AlphaFoldDB" id="A0A016T2J5"/>
<dbReference type="SUPFAM" id="SSF56672">
    <property type="entry name" value="DNA/RNA polymerases"/>
    <property type="match status" value="1"/>
</dbReference>
<protein>
    <recommendedName>
        <fullName evidence="1">Reverse transcriptase domain-containing protein</fullName>
    </recommendedName>
</protein>
<dbReference type="CDD" id="cd01650">
    <property type="entry name" value="RT_nLTR_like"/>
    <property type="match status" value="1"/>
</dbReference>
<dbReference type="OrthoDB" id="5876215at2759"/>
<dbReference type="PROSITE" id="PS50878">
    <property type="entry name" value="RT_POL"/>
    <property type="match status" value="1"/>
</dbReference>
<evidence type="ECO:0000313" key="2">
    <source>
        <dbReference type="EMBL" id="EYB97203.1"/>
    </source>
</evidence>
<dbReference type="SUPFAM" id="SSF56219">
    <property type="entry name" value="DNase I-like"/>
    <property type="match status" value="1"/>
</dbReference>